<dbReference type="PROSITE" id="PS50893">
    <property type="entry name" value="ABC_TRANSPORTER_2"/>
    <property type="match status" value="1"/>
</dbReference>
<dbReference type="InterPro" id="IPR036640">
    <property type="entry name" value="ABC1_TM_sf"/>
</dbReference>
<dbReference type="SUPFAM" id="SSF90123">
    <property type="entry name" value="ABC transporter transmembrane region"/>
    <property type="match status" value="1"/>
</dbReference>
<dbReference type="GO" id="GO:0005886">
    <property type="term" value="C:plasma membrane"/>
    <property type="evidence" value="ECO:0007669"/>
    <property type="project" value="UniProtKB-SubCell"/>
</dbReference>
<evidence type="ECO:0000259" key="10">
    <source>
        <dbReference type="PROSITE" id="PS50893"/>
    </source>
</evidence>
<keyword evidence="4 9" id="KW-0812">Transmembrane</keyword>
<dbReference type="FunFam" id="3.40.50.300:FF:000221">
    <property type="entry name" value="Multidrug ABC transporter ATP-binding protein"/>
    <property type="match status" value="1"/>
</dbReference>
<dbReference type="Gene3D" id="3.40.50.300">
    <property type="entry name" value="P-loop containing nucleotide triphosphate hydrolases"/>
    <property type="match status" value="1"/>
</dbReference>
<dbReference type="EC" id="3.6.3.-" evidence="12"/>
<evidence type="ECO:0000256" key="5">
    <source>
        <dbReference type="ARBA" id="ARBA00022741"/>
    </source>
</evidence>
<keyword evidence="2" id="KW-0813">Transport</keyword>
<keyword evidence="8 9" id="KW-0472">Membrane</keyword>
<dbReference type="InterPro" id="IPR027417">
    <property type="entry name" value="P-loop_NTPase"/>
</dbReference>
<feature type="transmembrane region" description="Helical" evidence="9">
    <location>
        <begin position="259"/>
        <end position="279"/>
    </location>
</feature>
<keyword evidence="13" id="KW-1185">Reference proteome</keyword>
<reference evidence="13" key="1">
    <citation type="submission" date="2017-05" db="EMBL/GenBank/DDBJ databases">
        <authorList>
            <person name="Rodrigo-Torres L."/>
            <person name="Arahal R. D."/>
            <person name="Lucena T."/>
        </authorList>
    </citation>
    <scope>NUCLEOTIDE SEQUENCE [LARGE SCALE GENOMIC DNA]</scope>
    <source>
        <strain evidence="13">CECT 8868</strain>
    </source>
</reference>
<dbReference type="GO" id="GO:0015421">
    <property type="term" value="F:ABC-type oligopeptide transporter activity"/>
    <property type="evidence" value="ECO:0007669"/>
    <property type="project" value="TreeGrafter"/>
</dbReference>
<dbReference type="RefSeq" id="WP_093995771.1">
    <property type="nucleotide sequence ID" value="NZ_FXYD01000002.1"/>
</dbReference>
<feature type="transmembrane region" description="Helical" evidence="9">
    <location>
        <begin position="27"/>
        <end position="48"/>
    </location>
</feature>
<feature type="domain" description="ABC transmembrane type-1" evidence="11">
    <location>
        <begin position="32"/>
        <end position="314"/>
    </location>
</feature>
<dbReference type="InterPro" id="IPR011527">
    <property type="entry name" value="ABC1_TM_dom"/>
</dbReference>
<dbReference type="Pfam" id="PF00664">
    <property type="entry name" value="ABC_membrane"/>
    <property type="match status" value="1"/>
</dbReference>
<keyword evidence="5" id="KW-0547">Nucleotide-binding</keyword>
<dbReference type="PANTHER" id="PTHR43394:SF1">
    <property type="entry name" value="ATP-BINDING CASSETTE SUB-FAMILY B MEMBER 10, MITOCHONDRIAL"/>
    <property type="match status" value="1"/>
</dbReference>
<dbReference type="CDD" id="cd18552">
    <property type="entry name" value="ABC_6TM_MsbA_like"/>
    <property type="match status" value="1"/>
</dbReference>
<evidence type="ECO:0000256" key="4">
    <source>
        <dbReference type="ARBA" id="ARBA00022692"/>
    </source>
</evidence>
<keyword evidence="7 9" id="KW-1133">Transmembrane helix</keyword>
<organism evidence="12 13">
    <name type="scientific">Octadecabacter ascidiaceicola</name>
    <dbReference type="NCBI Taxonomy" id="1655543"/>
    <lineage>
        <taxon>Bacteria</taxon>
        <taxon>Pseudomonadati</taxon>
        <taxon>Pseudomonadota</taxon>
        <taxon>Alphaproteobacteria</taxon>
        <taxon>Rhodobacterales</taxon>
        <taxon>Roseobacteraceae</taxon>
        <taxon>Octadecabacter</taxon>
    </lineage>
</organism>
<dbReference type="InterPro" id="IPR039421">
    <property type="entry name" value="Type_1_exporter"/>
</dbReference>
<dbReference type="SMART" id="SM00382">
    <property type="entry name" value="AAA"/>
    <property type="match status" value="1"/>
</dbReference>
<dbReference type="AlphaFoldDB" id="A0A238K2W3"/>
<evidence type="ECO:0000256" key="8">
    <source>
        <dbReference type="ARBA" id="ARBA00023136"/>
    </source>
</evidence>
<keyword evidence="3" id="KW-1003">Cell membrane</keyword>
<proteinExistence type="predicted"/>
<dbReference type="PROSITE" id="PS00211">
    <property type="entry name" value="ABC_TRANSPORTER_1"/>
    <property type="match status" value="1"/>
</dbReference>
<evidence type="ECO:0000256" key="1">
    <source>
        <dbReference type="ARBA" id="ARBA00004651"/>
    </source>
</evidence>
<evidence type="ECO:0000259" key="11">
    <source>
        <dbReference type="PROSITE" id="PS50929"/>
    </source>
</evidence>
<feature type="transmembrane region" description="Helical" evidence="9">
    <location>
        <begin position="150"/>
        <end position="167"/>
    </location>
</feature>
<dbReference type="GO" id="GO:0005524">
    <property type="term" value="F:ATP binding"/>
    <property type="evidence" value="ECO:0007669"/>
    <property type="project" value="UniProtKB-KW"/>
</dbReference>
<dbReference type="InterPro" id="IPR003439">
    <property type="entry name" value="ABC_transporter-like_ATP-bd"/>
</dbReference>
<dbReference type="PANTHER" id="PTHR43394">
    <property type="entry name" value="ATP-DEPENDENT PERMEASE MDL1, MITOCHONDRIAL"/>
    <property type="match status" value="1"/>
</dbReference>
<evidence type="ECO:0000256" key="6">
    <source>
        <dbReference type="ARBA" id="ARBA00022840"/>
    </source>
</evidence>
<evidence type="ECO:0000256" key="3">
    <source>
        <dbReference type="ARBA" id="ARBA00022475"/>
    </source>
</evidence>
<dbReference type="InterPro" id="IPR017871">
    <property type="entry name" value="ABC_transporter-like_CS"/>
</dbReference>
<accession>A0A238K2W3</accession>
<gene>
    <name evidence="12" type="primary">msbA_1</name>
    <name evidence="12" type="ORF">OCA8868_01327</name>
</gene>
<evidence type="ECO:0000313" key="13">
    <source>
        <dbReference type="Proteomes" id="UP000203464"/>
    </source>
</evidence>
<name>A0A238K2W3_9RHOB</name>
<evidence type="ECO:0000256" key="2">
    <source>
        <dbReference type="ARBA" id="ARBA00022448"/>
    </source>
</evidence>
<dbReference type="PROSITE" id="PS50929">
    <property type="entry name" value="ABC_TM1F"/>
    <property type="match status" value="1"/>
</dbReference>
<dbReference type="Gene3D" id="1.20.1560.10">
    <property type="entry name" value="ABC transporter type 1, transmembrane domain"/>
    <property type="match status" value="1"/>
</dbReference>
<dbReference type="Proteomes" id="UP000203464">
    <property type="component" value="Unassembled WGS sequence"/>
</dbReference>
<comment type="subcellular location">
    <subcellularLocation>
        <location evidence="1">Cell membrane</location>
        <topology evidence="1">Multi-pass membrane protein</topology>
    </subcellularLocation>
</comment>
<evidence type="ECO:0000313" key="12">
    <source>
        <dbReference type="EMBL" id="SMX37205.1"/>
    </source>
</evidence>
<dbReference type="OrthoDB" id="9808328at2"/>
<dbReference type="InterPro" id="IPR003593">
    <property type="entry name" value="AAA+_ATPase"/>
</dbReference>
<feature type="domain" description="ABC transporter" evidence="10">
    <location>
        <begin position="348"/>
        <end position="581"/>
    </location>
</feature>
<dbReference type="GO" id="GO:0016887">
    <property type="term" value="F:ATP hydrolysis activity"/>
    <property type="evidence" value="ECO:0007669"/>
    <property type="project" value="InterPro"/>
</dbReference>
<sequence length="623" mass="68339">MPSQSKSSTYSSAQMLRWLWVNYLSDFKVWLAIAVILMMIEGATFGSISFMMQPMFDRVFVGGEAGSIWTVGLVILAIFLVRAVTALVQNVMMKYISQRSGENLRSDLMEHIIGLDTAYHQTHPPGQMIERVQGDVASLSMVWTQLITGLARDLVALISLLSVAFWIDWKWMMIAMIGIPIVVIPALTLRTFVRRKAMAARAVSAEISTRMDEVFHGITQVKLNSLEAYQTNRFNKLLKRRVGTEVEAKFGQELLSGSVDVMAGVGFLAVIVFGGSEIIEGEKTVGQFMAFFTAMAIAFDPLRRLAKIFGTWQTAAAAIERLLDVFDTKPTLLSPQSPAVPPSAAPEITFNDVSLSYGDLPVLNGTTFTAQAGQTTALVGASGAGKSTLFNVLTRLVEPQDGNVTLNDTPINTLALTDLRSLVSTVSQDAALFDETLRENILLGREEVSDDAIQTTLMDAHVADFLEMLPDGLESAAGPRGSNLSGGQRQRVAIARALLRDTPILLLDEATSALDTKSEAIVQSALDRLAEGRTTLVIAHRLSTIQNAHKIVVMDKGKVVDQGSHEDLLARGGLYADLYRLQFRDGKQVVDNENRPKRTLTTPKSQDRPQSWFARLFKRGQRS</sequence>
<evidence type="ECO:0000256" key="9">
    <source>
        <dbReference type="SAM" id="Phobius"/>
    </source>
</evidence>
<keyword evidence="6 12" id="KW-0067">ATP-binding</keyword>
<protein>
    <submittedName>
        <fullName evidence="12">Lipid A export ATP-binding/permease protein MsbA</fullName>
        <ecNumber evidence="12">3.6.3.-</ecNumber>
    </submittedName>
</protein>
<feature type="transmembrane region" description="Helical" evidence="9">
    <location>
        <begin position="173"/>
        <end position="193"/>
    </location>
</feature>
<keyword evidence="12" id="KW-0378">Hydrolase</keyword>
<dbReference type="EMBL" id="FXYD01000002">
    <property type="protein sequence ID" value="SMX37205.1"/>
    <property type="molecule type" value="Genomic_DNA"/>
</dbReference>
<feature type="transmembrane region" description="Helical" evidence="9">
    <location>
        <begin position="68"/>
        <end position="88"/>
    </location>
</feature>
<dbReference type="Pfam" id="PF00005">
    <property type="entry name" value="ABC_tran"/>
    <property type="match status" value="1"/>
</dbReference>
<dbReference type="SUPFAM" id="SSF52540">
    <property type="entry name" value="P-loop containing nucleoside triphosphate hydrolases"/>
    <property type="match status" value="1"/>
</dbReference>
<evidence type="ECO:0000256" key="7">
    <source>
        <dbReference type="ARBA" id="ARBA00022989"/>
    </source>
</evidence>